<dbReference type="Pfam" id="PF03692">
    <property type="entry name" value="CxxCxxCC"/>
    <property type="match status" value="1"/>
</dbReference>
<organism evidence="1 2">
    <name type="scientific">Pseudodesulfovibrio senegalensis</name>
    <dbReference type="NCBI Taxonomy" id="1721087"/>
    <lineage>
        <taxon>Bacteria</taxon>
        <taxon>Pseudomonadati</taxon>
        <taxon>Thermodesulfobacteriota</taxon>
        <taxon>Desulfovibrionia</taxon>
        <taxon>Desulfovibrionales</taxon>
        <taxon>Desulfovibrionaceae</taxon>
    </lineage>
</organism>
<comment type="caution">
    <text evidence="1">The sequence shown here is derived from an EMBL/GenBank/DDBJ whole genome shotgun (WGS) entry which is preliminary data.</text>
</comment>
<dbReference type="AlphaFoldDB" id="A0A6N6N0Q5"/>
<dbReference type="Proteomes" id="UP000438699">
    <property type="component" value="Unassembled WGS sequence"/>
</dbReference>
<dbReference type="PANTHER" id="PTHR35866">
    <property type="entry name" value="PUTATIVE-RELATED"/>
    <property type="match status" value="1"/>
</dbReference>
<dbReference type="OrthoDB" id="9810361at2"/>
<evidence type="ECO:0000313" key="1">
    <source>
        <dbReference type="EMBL" id="KAB1439030.1"/>
    </source>
</evidence>
<sequence>MSTDQTKEFLESLPELEKGKTFCFKCYPGISCFNECCGDLQLVLTPYDVLRLCRELDMPSRDFVHSHCEVEVMPDTRFPMLRLRMTDNARRSCPFVREAGCSVYENRPGACRTYPLGRATRPNGEGGVQEQFFVVQEPHCRGFEESTEWTTDTWLKDQGFEIYVKYNDKYMNLLARWKETGKSLPDQVVHMAMLALYQLDDFRRMIDEMKMFERVDVPEERQAAIMESDEAALDFGLDWLELMLFRTSETLRPRA</sequence>
<dbReference type="InterPro" id="IPR005358">
    <property type="entry name" value="Puta_zinc/iron-chelating_dom"/>
</dbReference>
<dbReference type="PANTHER" id="PTHR35866:SF1">
    <property type="entry name" value="YKGJ FAMILY CYSTEINE CLUSTER PROTEIN"/>
    <property type="match status" value="1"/>
</dbReference>
<reference evidence="1 2" key="1">
    <citation type="journal article" date="2017" name="Int. J. Syst. Evol. Microbiol.">
        <title>Desulfovibrio senegalensis sp. nov., a mesophilic sulfate reducer isolated from marine sediment.</title>
        <authorList>
            <person name="Thioye A."/>
            <person name="Gam Z.B.A."/>
            <person name="Mbengue M."/>
            <person name="Cayol J.L."/>
            <person name="Joseph-Bartoli M."/>
            <person name="Toure-Kane C."/>
            <person name="Labat M."/>
        </authorList>
    </citation>
    <scope>NUCLEOTIDE SEQUENCE [LARGE SCALE GENOMIC DNA]</scope>
    <source>
        <strain evidence="1 2">DSM 101509</strain>
    </source>
</reference>
<name>A0A6N6N0Q5_9BACT</name>
<keyword evidence="2" id="KW-1185">Reference proteome</keyword>
<accession>A0A6N6N0Q5</accession>
<protein>
    <submittedName>
        <fullName evidence="1">YkgJ family cysteine cluster protein</fullName>
    </submittedName>
</protein>
<dbReference type="EMBL" id="WAIE01000009">
    <property type="protein sequence ID" value="KAB1439030.1"/>
    <property type="molecule type" value="Genomic_DNA"/>
</dbReference>
<proteinExistence type="predicted"/>
<gene>
    <name evidence="1" type="ORF">F8A88_15040</name>
</gene>
<dbReference type="RefSeq" id="WP_151152000.1">
    <property type="nucleotide sequence ID" value="NZ_WAIE01000009.1"/>
</dbReference>
<evidence type="ECO:0000313" key="2">
    <source>
        <dbReference type="Proteomes" id="UP000438699"/>
    </source>
</evidence>